<reference evidence="7" key="1">
    <citation type="submission" date="2022-02" db="EMBL/GenBank/DDBJ databases">
        <title>Halalkalibacter sp. nov. isolated from Lonar Lake, India.</title>
        <authorList>
            <person name="Joshi A."/>
            <person name="Thite S."/>
            <person name="Lodha T."/>
        </authorList>
    </citation>
    <scope>NUCLEOTIDE SEQUENCE</scope>
    <source>
        <strain evidence="7">MEB205</strain>
    </source>
</reference>
<dbReference type="EMBL" id="JAKRYL010000004">
    <property type="protein sequence ID" value="MCL7746592.1"/>
    <property type="molecule type" value="Genomic_DNA"/>
</dbReference>
<evidence type="ECO:0000256" key="4">
    <source>
        <dbReference type="ARBA" id="ARBA00022989"/>
    </source>
</evidence>
<dbReference type="AlphaFoldDB" id="A0A9X2CPU1"/>
<proteinExistence type="inferred from homology"/>
<keyword evidence="3 6" id="KW-0812">Transmembrane</keyword>
<comment type="caution">
    <text evidence="7">The sequence shown here is derived from an EMBL/GenBank/DDBJ whole genome shotgun (WGS) entry which is preliminary data.</text>
</comment>
<evidence type="ECO:0000313" key="7">
    <source>
        <dbReference type="EMBL" id="MCL7746592.1"/>
    </source>
</evidence>
<dbReference type="NCBIfam" id="TIGR01732">
    <property type="entry name" value="tiny_TM_bacill"/>
    <property type="match status" value="1"/>
</dbReference>
<organism evidence="7 8">
    <name type="scientific">Halalkalibacter alkaliphilus</name>
    <dbReference type="NCBI Taxonomy" id="2917993"/>
    <lineage>
        <taxon>Bacteria</taxon>
        <taxon>Bacillati</taxon>
        <taxon>Bacillota</taxon>
        <taxon>Bacilli</taxon>
        <taxon>Bacillales</taxon>
        <taxon>Bacillaceae</taxon>
        <taxon>Halalkalibacter</taxon>
    </lineage>
</organism>
<evidence type="ECO:0000256" key="5">
    <source>
        <dbReference type="ARBA" id="ARBA00023136"/>
    </source>
</evidence>
<keyword evidence="4 6" id="KW-1133">Transmembrane helix</keyword>
<evidence type="ECO:0000256" key="1">
    <source>
        <dbReference type="ARBA" id="ARBA00004167"/>
    </source>
</evidence>
<gene>
    <name evidence="7" type="ORF">MF646_05580</name>
</gene>
<dbReference type="GO" id="GO:0016020">
    <property type="term" value="C:membrane"/>
    <property type="evidence" value="ECO:0007669"/>
    <property type="project" value="UniProtKB-SubCell"/>
</dbReference>
<dbReference type="Pfam" id="PF09680">
    <property type="entry name" value="YjcZ_2"/>
    <property type="match status" value="1"/>
</dbReference>
<comment type="similarity">
    <text evidence="2">Belongs to the SscA family.</text>
</comment>
<evidence type="ECO:0000256" key="3">
    <source>
        <dbReference type="ARBA" id="ARBA00022692"/>
    </source>
</evidence>
<evidence type="ECO:0000256" key="2">
    <source>
        <dbReference type="ARBA" id="ARBA00010221"/>
    </source>
</evidence>
<sequence length="51" mass="5560">MYYYGYDSGYGYGSPVITTNEVAGGSKFDLILILVLFILLIIVGACFVSNK</sequence>
<comment type="subcellular location">
    <subcellularLocation>
        <location evidence="1">Membrane</location>
        <topology evidence="1">Single-pass membrane protein</topology>
    </subcellularLocation>
</comment>
<protein>
    <submittedName>
        <fullName evidence="7">YjcZ family sporulation protein</fullName>
    </submittedName>
</protein>
<dbReference type="RefSeq" id="WP_250095504.1">
    <property type="nucleotide sequence ID" value="NZ_JAKRYL010000004.1"/>
</dbReference>
<feature type="transmembrane region" description="Helical" evidence="6">
    <location>
        <begin position="30"/>
        <end position="48"/>
    </location>
</feature>
<keyword evidence="5 6" id="KW-0472">Membrane</keyword>
<evidence type="ECO:0000256" key="6">
    <source>
        <dbReference type="SAM" id="Phobius"/>
    </source>
</evidence>
<dbReference type="Proteomes" id="UP001139150">
    <property type="component" value="Unassembled WGS sequence"/>
</dbReference>
<evidence type="ECO:0000313" key="8">
    <source>
        <dbReference type="Proteomes" id="UP001139150"/>
    </source>
</evidence>
<accession>A0A9X2CPU1</accession>
<dbReference type="InterPro" id="IPR010070">
    <property type="entry name" value="YjcZ-like"/>
</dbReference>
<name>A0A9X2CPU1_9BACI</name>
<keyword evidence="8" id="KW-1185">Reference proteome</keyword>